<dbReference type="InterPro" id="IPR042100">
    <property type="entry name" value="Bug_dom1"/>
</dbReference>
<name>A0A239HV10_9RHOB</name>
<dbReference type="CDD" id="cd07012">
    <property type="entry name" value="PBP2_Bug_TTT"/>
    <property type="match status" value="1"/>
</dbReference>
<dbReference type="EMBL" id="FZOY01000004">
    <property type="protein sequence ID" value="SNS85250.1"/>
    <property type="molecule type" value="Genomic_DNA"/>
</dbReference>
<dbReference type="AlphaFoldDB" id="A0A239HV10"/>
<proteinExistence type="inferred from homology"/>
<dbReference type="RefSeq" id="WP_089233151.1">
    <property type="nucleotide sequence ID" value="NZ_FZOY01000004.1"/>
</dbReference>
<keyword evidence="2" id="KW-0732">Signal</keyword>
<protein>
    <submittedName>
        <fullName evidence="3">Tripartite-type tricarboxylate transporter, receptor component TctC</fullName>
    </submittedName>
</protein>
<dbReference type="PANTHER" id="PTHR42928">
    <property type="entry name" value="TRICARBOXYLATE-BINDING PROTEIN"/>
    <property type="match status" value="1"/>
</dbReference>
<dbReference type="OrthoDB" id="8970543at2"/>
<gene>
    <name evidence="3" type="ORF">SAMN05421757_10448</name>
</gene>
<accession>A0A239HV10</accession>
<dbReference type="Pfam" id="PF03401">
    <property type="entry name" value="TctC"/>
    <property type="match status" value="1"/>
</dbReference>
<keyword evidence="3" id="KW-0675">Receptor</keyword>
<dbReference type="PANTHER" id="PTHR42928:SF5">
    <property type="entry name" value="BLR1237 PROTEIN"/>
    <property type="match status" value="1"/>
</dbReference>
<keyword evidence="4" id="KW-1185">Reference proteome</keyword>
<dbReference type="Gene3D" id="3.40.190.10">
    <property type="entry name" value="Periplasmic binding protein-like II"/>
    <property type="match status" value="1"/>
</dbReference>
<evidence type="ECO:0000313" key="3">
    <source>
        <dbReference type="EMBL" id="SNS85250.1"/>
    </source>
</evidence>
<dbReference type="InterPro" id="IPR005064">
    <property type="entry name" value="BUG"/>
</dbReference>
<dbReference type="Proteomes" id="UP000198426">
    <property type="component" value="Unassembled WGS sequence"/>
</dbReference>
<dbReference type="Gene3D" id="3.40.190.150">
    <property type="entry name" value="Bordetella uptake gene, domain 1"/>
    <property type="match status" value="1"/>
</dbReference>
<sequence length="332" mass="36100">MKPFNHLKSAVIAGAALAALSMPASAEYPERNIQNIFPWGPGSAMAVTQIISEAMAQELGVNITVVSTPGAAGVKSFETALDKPADGYTFIDGWVAPLVLQPLVGNADWTHEDFVPLWSATAVPFAIVSRKDETRWSDFPSLIAYMKEHPGELRYSSGSIGNIPHMVMAKVMQANDVYARNIPYPQDGDAFKDLRGGLLDFTFNNPTTYRSNSDAFQVLAIMTENEADREMFDGAPLVGDFGTDMGLTGLSPTGWHWYVVKPGTPDDVVETLRTAMKAALDRDDIQEKLKATGFVPTMYSPDQYDEIVGTVGEQLISAKEAIAWEADKIAGK</sequence>
<feature type="signal peptide" evidence="2">
    <location>
        <begin position="1"/>
        <end position="26"/>
    </location>
</feature>
<evidence type="ECO:0000256" key="2">
    <source>
        <dbReference type="SAM" id="SignalP"/>
    </source>
</evidence>
<organism evidence="3 4">
    <name type="scientific">Tropicimonas sediminicola</name>
    <dbReference type="NCBI Taxonomy" id="1031541"/>
    <lineage>
        <taxon>Bacteria</taxon>
        <taxon>Pseudomonadati</taxon>
        <taxon>Pseudomonadota</taxon>
        <taxon>Alphaproteobacteria</taxon>
        <taxon>Rhodobacterales</taxon>
        <taxon>Roseobacteraceae</taxon>
        <taxon>Tropicimonas</taxon>
    </lineage>
</organism>
<evidence type="ECO:0000256" key="1">
    <source>
        <dbReference type="ARBA" id="ARBA00006987"/>
    </source>
</evidence>
<evidence type="ECO:0000313" key="4">
    <source>
        <dbReference type="Proteomes" id="UP000198426"/>
    </source>
</evidence>
<reference evidence="3 4" key="1">
    <citation type="submission" date="2017-06" db="EMBL/GenBank/DDBJ databases">
        <authorList>
            <person name="Kim H.J."/>
            <person name="Triplett B.A."/>
        </authorList>
    </citation>
    <scope>NUCLEOTIDE SEQUENCE [LARGE SCALE GENOMIC DNA]</scope>
    <source>
        <strain evidence="3 4">DSM 29339</strain>
    </source>
</reference>
<feature type="chain" id="PRO_5012941194" evidence="2">
    <location>
        <begin position="27"/>
        <end position="332"/>
    </location>
</feature>
<comment type="similarity">
    <text evidence="1">Belongs to the UPF0065 (bug) family.</text>
</comment>